<gene>
    <name evidence="3" type="primary">ypeB</name>
    <name evidence="3" type="ORF">ACFSW5_17180</name>
</gene>
<keyword evidence="4" id="KW-1185">Reference proteome</keyword>
<evidence type="ECO:0000259" key="1">
    <source>
        <dbReference type="Pfam" id="PF14620"/>
    </source>
</evidence>
<evidence type="ECO:0000313" key="3">
    <source>
        <dbReference type="EMBL" id="MFD2661991.1"/>
    </source>
</evidence>
<sequence>MYQRLSAVLFPVFAILFVGAAYWGYQEHQDKNSILIKAENQYQRAFHDLTYHVQQLHKQLGNTLAVNSTSQNFHRKGLVNVWRITSQAQNDVDQLPVTMIPIDKAEELLSKIANFSYKTAVRDLTKEPLTESEFKTLKTLYANSKEISKDLQDMQQQVLVHNLRWMDVEMAVASEKQTNKIVDGFRSVNKKVGYYPEIDWGPSVTSMYQKRSVNMLSGKQVSAGEIKAKAANFLGIDQSGIRVTENGKGTSYATFSVTAGGKGRTGSAIAMDYTQKGGQLVWFMNSRDVKGSKLSRQEAEKAAAAFLDKHGFKEMKPVAYNENDNIGTFTYVGMQDGVLVYPDKLNVKIALDNGDAVGLHANEYIYEHHKRTIPKPKLSKEEARKSVNPDMEVTRENMAVIKGEAGKEVLCYEYTGRINGGTYRIYINADNGTEEAIEEITAG</sequence>
<dbReference type="InterPro" id="IPR014239">
    <property type="entry name" value="YpeB_PepSY1-2"/>
</dbReference>
<dbReference type="InterPro" id="IPR048402">
    <property type="entry name" value="YpeB_N"/>
</dbReference>
<accession>A0ABW5R0Y6</accession>
<feature type="domain" description="Sporulation protein YpeB PepSY1 and PepSY2" evidence="1">
    <location>
        <begin position="183"/>
        <end position="374"/>
    </location>
</feature>
<evidence type="ECO:0000313" key="4">
    <source>
        <dbReference type="Proteomes" id="UP001597493"/>
    </source>
</evidence>
<proteinExistence type="predicted"/>
<name>A0ABW5R0Y6_9BACL</name>
<comment type="caution">
    <text evidence="3">The sequence shown here is derived from an EMBL/GenBank/DDBJ whole genome shotgun (WGS) entry which is preliminary data.</text>
</comment>
<dbReference type="NCBIfam" id="TIGR02889">
    <property type="entry name" value="spore_YpeB"/>
    <property type="match status" value="1"/>
</dbReference>
<protein>
    <submittedName>
        <fullName evidence="3">Germination protein YpeB</fullName>
    </submittedName>
</protein>
<evidence type="ECO:0000259" key="2">
    <source>
        <dbReference type="Pfam" id="PF20769"/>
    </source>
</evidence>
<dbReference type="EMBL" id="JBHUMY010000020">
    <property type="protein sequence ID" value="MFD2661991.1"/>
    <property type="molecule type" value="Genomic_DNA"/>
</dbReference>
<reference evidence="4" key="1">
    <citation type="journal article" date="2019" name="Int. J. Syst. Evol. Microbiol.">
        <title>The Global Catalogue of Microorganisms (GCM) 10K type strain sequencing project: providing services to taxonomists for standard genome sequencing and annotation.</title>
        <authorList>
            <consortium name="The Broad Institute Genomics Platform"/>
            <consortium name="The Broad Institute Genome Sequencing Center for Infectious Disease"/>
            <person name="Wu L."/>
            <person name="Ma J."/>
        </authorList>
    </citation>
    <scope>NUCLEOTIDE SEQUENCE [LARGE SCALE GENOMIC DNA]</scope>
    <source>
        <strain evidence="4">TISTR 1827</strain>
    </source>
</reference>
<dbReference type="Pfam" id="PF20769">
    <property type="entry name" value="YPEB_N"/>
    <property type="match status" value="1"/>
</dbReference>
<organism evidence="3 4">
    <name type="scientific">Paenibacillus thailandensis</name>
    <dbReference type="NCBI Taxonomy" id="393250"/>
    <lineage>
        <taxon>Bacteria</taxon>
        <taxon>Bacillati</taxon>
        <taxon>Bacillota</taxon>
        <taxon>Bacilli</taxon>
        <taxon>Bacillales</taxon>
        <taxon>Paenibacillaceae</taxon>
        <taxon>Paenibacillus</taxon>
    </lineage>
</organism>
<dbReference type="RefSeq" id="WP_379275632.1">
    <property type="nucleotide sequence ID" value="NZ_JBHUGT010000029.1"/>
</dbReference>
<dbReference type="Proteomes" id="UP001597493">
    <property type="component" value="Unassembled WGS sequence"/>
</dbReference>
<feature type="domain" description="Sporulation protein YpeB N-terminal" evidence="2">
    <location>
        <begin position="31"/>
        <end position="167"/>
    </location>
</feature>
<dbReference type="Pfam" id="PF14620">
    <property type="entry name" value="YPEB_PepSY1-2"/>
    <property type="match status" value="1"/>
</dbReference>